<dbReference type="Pfam" id="PF07963">
    <property type="entry name" value="N_methyl"/>
    <property type="match status" value="1"/>
</dbReference>
<keyword evidence="3" id="KW-1185">Reference proteome</keyword>
<protein>
    <submittedName>
        <fullName evidence="2">Prepilin-type N-terminal cleavage/methylation domain-containing protein</fullName>
    </submittedName>
</protein>
<dbReference type="Proteomes" id="UP000471031">
    <property type="component" value="Unassembled WGS sequence"/>
</dbReference>
<keyword evidence="1" id="KW-0472">Membrane</keyword>
<name>A0A845LCM2_HELGE</name>
<organism evidence="2 3">
    <name type="scientific">Heliomicrobium gestii</name>
    <name type="common">Heliobacterium gestii</name>
    <dbReference type="NCBI Taxonomy" id="2699"/>
    <lineage>
        <taxon>Bacteria</taxon>
        <taxon>Bacillati</taxon>
        <taxon>Bacillota</taxon>
        <taxon>Clostridia</taxon>
        <taxon>Eubacteriales</taxon>
        <taxon>Heliobacteriaceae</taxon>
        <taxon>Heliomicrobium</taxon>
    </lineage>
</organism>
<dbReference type="InterPro" id="IPR012902">
    <property type="entry name" value="N_methyl_site"/>
</dbReference>
<feature type="transmembrane region" description="Helical" evidence="1">
    <location>
        <begin position="14"/>
        <end position="36"/>
    </location>
</feature>
<dbReference type="EMBL" id="WXEX01000007">
    <property type="protein sequence ID" value="MZP43311.1"/>
    <property type="molecule type" value="Genomic_DNA"/>
</dbReference>
<dbReference type="NCBIfam" id="TIGR02532">
    <property type="entry name" value="IV_pilin_GFxxxE"/>
    <property type="match status" value="1"/>
</dbReference>
<dbReference type="AlphaFoldDB" id="A0A845LCM2"/>
<comment type="caution">
    <text evidence="2">The sequence shown here is derived from an EMBL/GenBank/DDBJ whole genome shotgun (WGS) entry which is preliminary data.</text>
</comment>
<dbReference type="RefSeq" id="WP_161261878.1">
    <property type="nucleotide sequence ID" value="NZ_JAFBDC010000013.1"/>
</dbReference>
<evidence type="ECO:0000313" key="3">
    <source>
        <dbReference type="Proteomes" id="UP000471031"/>
    </source>
</evidence>
<accession>A0A845LCM2</accession>
<gene>
    <name evidence="2" type="ORF">GTO89_09695</name>
</gene>
<dbReference type="OrthoDB" id="9832467at2"/>
<evidence type="ECO:0000313" key="2">
    <source>
        <dbReference type="EMBL" id="MZP43311.1"/>
    </source>
</evidence>
<reference evidence="2 3" key="1">
    <citation type="submission" date="2020-01" db="EMBL/GenBank/DDBJ databases">
        <title>Whole genome sequence of Heliobacterium gestii DSM 11169.</title>
        <authorList>
            <person name="Kyndt J.A."/>
            <person name="Meyer T.E."/>
        </authorList>
    </citation>
    <scope>NUCLEOTIDE SEQUENCE [LARGE SCALE GENOMIC DNA]</scope>
    <source>
        <strain evidence="2 3">DSM 11169</strain>
    </source>
</reference>
<keyword evidence="1" id="KW-0812">Transmembrane</keyword>
<evidence type="ECO:0000256" key="1">
    <source>
        <dbReference type="SAM" id="Phobius"/>
    </source>
</evidence>
<sequence length="164" mass="18044">MQKREQGFTILESVIALTILSIVVLAATNTYVFAAFRGKDAQNKTTALAYAAEQLERYKEQFSRDYLFDADGLLYHKGTNGQWTRYTVAAIPASAPRNNMVFLSALTVTSRKIDENSPTVGSSGVGASLQDNQLFQLTVDVSWPASAAPAERQSVRLTTFVKTR</sequence>
<proteinExistence type="predicted"/>
<keyword evidence="1" id="KW-1133">Transmembrane helix</keyword>